<comment type="function">
    <text evidence="1">Microtubule-binding protein that localizes to the microtubular manchette of elongating spermatids.</text>
</comment>
<evidence type="ECO:0000313" key="16">
    <source>
        <dbReference type="EMBL" id="CAH1228905.1"/>
    </source>
</evidence>
<feature type="region of interest" description="Disordered" evidence="14">
    <location>
        <begin position="147"/>
        <end position="479"/>
    </location>
</feature>
<feature type="compositionally biased region" description="Basic and acidic residues" evidence="14">
    <location>
        <begin position="229"/>
        <end position="241"/>
    </location>
</feature>
<dbReference type="PANTHER" id="PTHR14320:SF2">
    <property type="entry name" value="COILED-COIL DOMAIN-CONTAINING PROTEIN 181"/>
    <property type="match status" value="1"/>
</dbReference>
<accession>A0A8J9V8V5</accession>
<name>A0A8J9V8V5_BRALA</name>
<evidence type="ECO:0000256" key="2">
    <source>
        <dbReference type="ARBA" id="ARBA00004230"/>
    </source>
</evidence>
<evidence type="ECO:0000256" key="1">
    <source>
        <dbReference type="ARBA" id="ARBA00002213"/>
    </source>
</evidence>
<evidence type="ECO:0000256" key="5">
    <source>
        <dbReference type="ARBA" id="ARBA00022306"/>
    </source>
</evidence>
<keyword evidence="11" id="KW-0206">Cytoskeleton</keyword>
<reference evidence="16" key="1">
    <citation type="submission" date="2022-01" db="EMBL/GenBank/DDBJ databases">
        <authorList>
            <person name="Braso-Vives M."/>
        </authorList>
    </citation>
    <scope>NUCLEOTIDE SEQUENCE</scope>
</reference>
<dbReference type="GO" id="GO:0008017">
    <property type="term" value="F:microtubule binding"/>
    <property type="evidence" value="ECO:0007669"/>
    <property type="project" value="InterPro"/>
</dbReference>
<keyword evidence="17" id="KW-1185">Reference proteome</keyword>
<dbReference type="GO" id="GO:0005874">
    <property type="term" value="C:microtubule"/>
    <property type="evidence" value="ECO:0007669"/>
    <property type="project" value="UniProtKB-KW"/>
</dbReference>
<keyword evidence="6" id="KW-0963">Cytoplasm</keyword>
<feature type="compositionally biased region" description="Basic and acidic residues" evidence="14">
    <location>
        <begin position="517"/>
        <end position="527"/>
    </location>
</feature>
<dbReference type="OrthoDB" id="6288248at2759"/>
<dbReference type="InterPro" id="IPR025259">
    <property type="entry name" value="CCDC34/181"/>
</dbReference>
<dbReference type="Pfam" id="PF13904">
    <property type="entry name" value="CCDC34"/>
    <property type="match status" value="1"/>
</dbReference>
<gene>
    <name evidence="16" type="primary">CCDC181</name>
    <name evidence="16" type="ORF">BLAG_LOCUS740</name>
</gene>
<evidence type="ECO:0000256" key="12">
    <source>
        <dbReference type="ARBA" id="ARBA00023273"/>
    </source>
</evidence>
<protein>
    <recommendedName>
        <fullName evidence="5">Coiled-coil domain-containing protein 181</fullName>
    </recommendedName>
</protein>
<comment type="similarity">
    <text evidence="4">Belongs to the CCDC181 family.</text>
</comment>
<feature type="region of interest" description="Disordered" evidence="14">
    <location>
        <begin position="502"/>
        <end position="530"/>
    </location>
</feature>
<feature type="compositionally biased region" description="Acidic residues" evidence="14">
    <location>
        <begin position="437"/>
        <end position="447"/>
    </location>
</feature>
<evidence type="ECO:0000259" key="15">
    <source>
        <dbReference type="Pfam" id="PF13904"/>
    </source>
</evidence>
<evidence type="ECO:0000256" key="8">
    <source>
        <dbReference type="ARBA" id="ARBA00022846"/>
    </source>
</evidence>
<evidence type="ECO:0000256" key="11">
    <source>
        <dbReference type="ARBA" id="ARBA00023212"/>
    </source>
</evidence>
<dbReference type="InterPro" id="IPR026687">
    <property type="entry name" value="CCDC181"/>
</dbReference>
<evidence type="ECO:0000256" key="7">
    <source>
        <dbReference type="ARBA" id="ARBA00022701"/>
    </source>
</evidence>
<comment type="subcellular location">
    <subcellularLocation>
        <location evidence="2">Cell projection</location>
        <location evidence="2">Cilium</location>
        <location evidence="2">Flagellum</location>
    </subcellularLocation>
    <subcellularLocation>
        <location evidence="3">Cytoplasm</location>
        <location evidence="3">Cytoskeleton</location>
    </subcellularLocation>
</comment>
<feature type="region of interest" description="Disordered" evidence="14">
    <location>
        <begin position="1"/>
        <end position="129"/>
    </location>
</feature>
<proteinExistence type="inferred from homology"/>
<dbReference type="Proteomes" id="UP000838412">
    <property type="component" value="Chromosome 1"/>
</dbReference>
<keyword evidence="9" id="KW-0175">Coiled coil</keyword>
<evidence type="ECO:0000313" key="17">
    <source>
        <dbReference type="Proteomes" id="UP000838412"/>
    </source>
</evidence>
<feature type="compositionally biased region" description="Polar residues" evidence="14">
    <location>
        <begin position="326"/>
        <end position="335"/>
    </location>
</feature>
<evidence type="ECO:0000256" key="4">
    <source>
        <dbReference type="ARBA" id="ARBA00005737"/>
    </source>
</evidence>
<evidence type="ECO:0000256" key="3">
    <source>
        <dbReference type="ARBA" id="ARBA00004245"/>
    </source>
</evidence>
<feature type="compositionally biased region" description="Basic and acidic residues" evidence="14">
    <location>
        <begin position="454"/>
        <end position="479"/>
    </location>
</feature>
<keyword evidence="8" id="KW-0282">Flagellum</keyword>
<organism evidence="16 17">
    <name type="scientific">Branchiostoma lanceolatum</name>
    <name type="common">Common lancelet</name>
    <name type="synonym">Amphioxus lanceolatum</name>
    <dbReference type="NCBI Taxonomy" id="7740"/>
    <lineage>
        <taxon>Eukaryota</taxon>
        <taxon>Metazoa</taxon>
        <taxon>Chordata</taxon>
        <taxon>Cephalochordata</taxon>
        <taxon>Leptocardii</taxon>
        <taxon>Amphioxiformes</taxon>
        <taxon>Branchiostomatidae</taxon>
        <taxon>Branchiostoma</taxon>
    </lineage>
</organism>
<evidence type="ECO:0000256" key="14">
    <source>
        <dbReference type="SAM" id="MobiDB-lite"/>
    </source>
</evidence>
<feature type="compositionally biased region" description="Acidic residues" evidence="14">
    <location>
        <begin position="268"/>
        <end position="284"/>
    </location>
</feature>
<feature type="compositionally biased region" description="Polar residues" evidence="14">
    <location>
        <begin position="201"/>
        <end position="210"/>
    </location>
</feature>
<sequence length="549" mass="63441">MSETVTVTETQSAPATKADDVDDFEKELDWLIEEDEKKDDNKETSEEEVSEDKIDKELEENEKEDQKEPEKPEGKPEEEHAETSSGDKDEGDDYAITDEQRAAALALQQMRDSLEFGEDDTLMDGDPPEYNVKERLKELNEELAKEPLVEEESRERKVMFKENLVELEVPPPDYSDDEPDGTAKTDSTENVTEEVKDKLTLSESEPSSADNNEEANTADEGGKGVENGDGERVLVERDGKFELVPVSELQGEEEMMQQSAAPVAASTEDNETTEDNDNTDETDNDSSSTKRSQGTGVETNELLPRPPDKPRPSTAAGVSRRPAKVSTPQRAQSASYAREEYARKSSPYGLSDTQKKLMKERQKAIAERKRLEEERMKEEEQRRREDAEGAFQAWLAQKRDQHRREREDLRRKKQLEQADQHGVSRDGKLSVPPGGLEETDEDDEDPQEAYQEWLKTKREQRKKEREIEEQRKREQEQGFYLRAREDCDKAYKQWLRRKNKEIQQEQMATKKKKKRLKSSERKSRKSQELSQAIRQAQAFRYVDYYGYRF</sequence>
<feature type="compositionally biased region" description="Polar residues" evidence="14">
    <location>
        <begin position="1"/>
        <end position="14"/>
    </location>
</feature>
<evidence type="ECO:0000256" key="6">
    <source>
        <dbReference type="ARBA" id="ARBA00022490"/>
    </source>
</evidence>
<keyword evidence="7" id="KW-0493">Microtubule</keyword>
<feature type="compositionally biased region" description="Acidic residues" evidence="14">
    <location>
        <begin position="115"/>
        <end position="127"/>
    </location>
</feature>
<dbReference type="PANTHER" id="PTHR14320">
    <property type="entry name" value="COILED-COIL DOMAIN-CONTAINING PROTEIN 181"/>
    <property type="match status" value="1"/>
</dbReference>
<feature type="compositionally biased region" description="Basic and acidic residues" evidence="14">
    <location>
        <begin position="64"/>
        <end position="88"/>
    </location>
</feature>
<keyword evidence="12" id="KW-0966">Cell projection</keyword>
<evidence type="ECO:0000256" key="10">
    <source>
        <dbReference type="ARBA" id="ARBA00023069"/>
    </source>
</evidence>
<feature type="compositionally biased region" description="Basic and acidic residues" evidence="14">
    <location>
        <begin position="147"/>
        <end position="164"/>
    </location>
</feature>
<evidence type="ECO:0000256" key="13">
    <source>
        <dbReference type="ARBA" id="ARBA00047162"/>
    </source>
</evidence>
<evidence type="ECO:0000256" key="9">
    <source>
        <dbReference type="ARBA" id="ARBA00023054"/>
    </source>
</evidence>
<keyword evidence="10" id="KW-0969">Cilium</keyword>
<feature type="compositionally biased region" description="Acidic residues" evidence="14">
    <location>
        <begin position="20"/>
        <end position="37"/>
    </location>
</feature>
<dbReference type="EMBL" id="OV696686">
    <property type="protein sequence ID" value="CAH1228905.1"/>
    <property type="molecule type" value="Genomic_DNA"/>
</dbReference>
<feature type="compositionally biased region" description="Basic and acidic residues" evidence="14">
    <location>
        <begin position="353"/>
        <end position="387"/>
    </location>
</feature>
<feature type="compositionally biased region" description="Basic and acidic residues" evidence="14">
    <location>
        <begin position="181"/>
        <end position="200"/>
    </location>
</feature>
<dbReference type="AlphaFoldDB" id="A0A8J9V8V5"/>
<dbReference type="GO" id="GO:0031514">
    <property type="term" value="C:motile cilium"/>
    <property type="evidence" value="ECO:0007669"/>
    <property type="project" value="UniProtKB-SubCell"/>
</dbReference>
<feature type="domain" description="Coiled-coil" evidence="15">
    <location>
        <begin position="357"/>
        <end position="497"/>
    </location>
</feature>
<comment type="subunit">
    <text evidence="13">Homodimer. Interacts with HOOK1. Interacts with HOOK2. Interacts with HOOK3.</text>
</comment>
<feature type="compositionally biased region" description="Basic and acidic residues" evidence="14">
    <location>
        <begin position="397"/>
        <end position="428"/>
    </location>
</feature>